<keyword evidence="9" id="KW-1185">Reference proteome</keyword>
<comment type="subcellular location">
    <subcellularLocation>
        <location evidence="1">Membrane</location>
        <topology evidence="1">Multi-pass membrane protein</topology>
    </subcellularLocation>
</comment>
<organism evidence="8 9">
    <name type="scientific">Fusarium solani</name>
    <name type="common">Filamentous fungus</name>
    <dbReference type="NCBI Taxonomy" id="169388"/>
    <lineage>
        <taxon>Eukaryota</taxon>
        <taxon>Fungi</taxon>
        <taxon>Dikarya</taxon>
        <taxon>Ascomycota</taxon>
        <taxon>Pezizomycotina</taxon>
        <taxon>Sordariomycetes</taxon>
        <taxon>Hypocreomycetidae</taxon>
        <taxon>Hypocreales</taxon>
        <taxon>Nectriaceae</taxon>
        <taxon>Fusarium</taxon>
        <taxon>Fusarium solani species complex</taxon>
    </lineage>
</organism>
<keyword evidence="5 6" id="KW-0472">Membrane</keyword>
<dbReference type="GO" id="GO:0005351">
    <property type="term" value="F:carbohydrate:proton symporter activity"/>
    <property type="evidence" value="ECO:0007669"/>
    <property type="project" value="TreeGrafter"/>
</dbReference>
<dbReference type="InterPro" id="IPR050360">
    <property type="entry name" value="MFS_Sugar_Transporters"/>
</dbReference>
<dbReference type="InterPro" id="IPR005828">
    <property type="entry name" value="MFS_sugar_transport-like"/>
</dbReference>
<dbReference type="GO" id="GO:0016020">
    <property type="term" value="C:membrane"/>
    <property type="evidence" value="ECO:0007669"/>
    <property type="project" value="UniProtKB-SubCell"/>
</dbReference>
<feature type="transmembrane region" description="Helical" evidence="6">
    <location>
        <begin position="491"/>
        <end position="509"/>
    </location>
</feature>
<accession>A0A9P9KTF7</accession>
<dbReference type="EMBL" id="JAGTJS010000005">
    <property type="protein sequence ID" value="KAH7268189.1"/>
    <property type="molecule type" value="Genomic_DNA"/>
</dbReference>
<feature type="transmembrane region" description="Helical" evidence="6">
    <location>
        <begin position="174"/>
        <end position="198"/>
    </location>
</feature>
<dbReference type="Pfam" id="PF00083">
    <property type="entry name" value="Sugar_tr"/>
    <property type="match status" value="1"/>
</dbReference>
<dbReference type="Proteomes" id="UP000736672">
    <property type="component" value="Unassembled WGS sequence"/>
</dbReference>
<comment type="caution">
    <text evidence="8">The sequence shown here is derived from an EMBL/GenBank/DDBJ whole genome shotgun (WGS) entry which is preliminary data.</text>
</comment>
<dbReference type="SUPFAM" id="SSF103473">
    <property type="entry name" value="MFS general substrate transporter"/>
    <property type="match status" value="1"/>
</dbReference>
<evidence type="ECO:0000313" key="8">
    <source>
        <dbReference type="EMBL" id="KAH7268189.1"/>
    </source>
</evidence>
<feature type="transmembrane region" description="Helical" evidence="6">
    <location>
        <begin position="363"/>
        <end position="383"/>
    </location>
</feature>
<comment type="similarity">
    <text evidence="2">Belongs to the major facilitator superfamily. Sugar transporter (TC 2.A.1.1) family.</text>
</comment>
<feature type="transmembrane region" description="Helical" evidence="6">
    <location>
        <begin position="245"/>
        <end position="262"/>
    </location>
</feature>
<evidence type="ECO:0000256" key="4">
    <source>
        <dbReference type="ARBA" id="ARBA00022989"/>
    </source>
</evidence>
<feature type="transmembrane region" description="Helical" evidence="6">
    <location>
        <begin position="390"/>
        <end position="412"/>
    </location>
</feature>
<dbReference type="PANTHER" id="PTHR48022">
    <property type="entry name" value="PLASTIDIC GLUCOSE TRANSPORTER 4"/>
    <property type="match status" value="1"/>
</dbReference>
<evidence type="ECO:0000256" key="3">
    <source>
        <dbReference type="ARBA" id="ARBA00022692"/>
    </source>
</evidence>
<evidence type="ECO:0000256" key="1">
    <source>
        <dbReference type="ARBA" id="ARBA00004141"/>
    </source>
</evidence>
<feature type="transmembrane region" description="Helical" evidence="6">
    <location>
        <begin position="66"/>
        <end position="92"/>
    </location>
</feature>
<dbReference type="InterPro" id="IPR036259">
    <property type="entry name" value="MFS_trans_sf"/>
</dbReference>
<evidence type="ECO:0000256" key="2">
    <source>
        <dbReference type="ARBA" id="ARBA00010992"/>
    </source>
</evidence>
<evidence type="ECO:0000256" key="6">
    <source>
        <dbReference type="SAM" id="Phobius"/>
    </source>
</evidence>
<evidence type="ECO:0000259" key="7">
    <source>
        <dbReference type="PROSITE" id="PS50850"/>
    </source>
</evidence>
<feature type="transmembrane region" description="Helical" evidence="6">
    <location>
        <begin position="210"/>
        <end position="233"/>
    </location>
</feature>
<dbReference type="Gene3D" id="1.20.1250.20">
    <property type="entry name" value="MFS general substrate transporter like domains"/>
    <property type="match status" value="1"/>
</dbReference>
<feature type="transmembrane region" description="Helical" evidence="6">
    <location>
        <begin position="418"/>
        <end position="437"/>
    </location>
</feature>
<feature type="transmembrane region" description="Helical" evidence="6">
    <location>
        <begin position="144"/>
        <end position="162"/>
    </location>
</feature>
<evidence type="ECO:0000313" key="9">
    <source>
        <dbReference type="Proteomes" id="UP000736672"/>
    </source>
</evidence>
<reference evidence="8" key="1">
    <citation type="journal article" date="2021" name="Nat. Commun.">
        <title>Genetic determinants of endophytism in the Arabidopsis root mycobiome.</title>
        <authorList>
            <person name="Mesny F."/>
            <person name="Miyauchi S."/>
            <person name="Thiergart T."/>
            <person name="Pickel B."/>
            <person name="Atanasova L."/>
            <person name="Karlsson M."/>
            <person name="Huettel B."/>
            <person name="Barry K.W."/>
            <person name="Haridas S."/>
            <person name="Chen C."/>
            <person name="Bauer D."/>
            <person name="Andreopoulos W."/>
            <person name="Pangilinan J."/>
            <person name="LaButti K."/>
            <person name="Riley R."/>
            <person name="Lipzen A."/>
            <person name="Clum A."/>
            <person name="Drula E."/>
            <person name="Henrissat B."/>
            <person name="Kohler A."/>
            <person name="Grigoriev I.V."/>
            <person name="Martin F.M."/>
            <person name="Hacquard S."/>
        </authorList>
    </citation>
    <scope>NUCLEOTIDE SEQUENCE</scope>
    <source>
        <strain evidence="8">FSSC 5 MPI-SDFR-AT-0091</strain>
    </source>
</reference>
<evidence type="ECO:0000256" key="5">
    <source>
        <dbReference type="ARBA" id="ARBA00023136"/>
    </source>
</evidence>
<feature type="transmembrane region" description="Helical" evidence="6">
    <location>
        <begin position="458"/>
        <end position="479"/>
    </location>
</feature>
<sequence length="549" mass="59417">MTKFGSSSYKSPLGKIGPDYVELESIASRSNSIDEAAPPNPQYTGKINPLDEQLRLWKAIRRFPKVATYCLVMNIAVVGLGYTLVINAAILGNNAFMQDFGTKYKGKWIIPQPYTSLWTAFVPIGGVIGALLGGWLQGRLGRKFTFMTGSLFYAVGASVVFSSSLPEARDMKRIILTAGVAVQGLAVALLQTVTNTYLSEVTPISLRGPAMAMIPTFTLLGQLLGSMVVFLVGDIKGSRAYQIPFGSQWIFAAIAFLLSLIIPESPIHHLRKGKHDKAMRAARRLYSPKVPEHTALKVFHVILAEEAALGKATYIACFRGVNRRRTLIVLLASAIPAMFGLDLLSNTPYFLNTIGIEEPTNMLFLIGGIVAGMLANAAGIFVLSRRGMRIMTLVTMSLAAVFWAVMGVSGFWGGDIPAYVAAGVLMSVIIVCGLGAWPASYAYIGQTSSMQVRALTQGLVGVLSQGLSAIMNAILPVLYNPDSGNMGGKLGFVYTGLCLIAVVLAWLFLPELKGRSVVEVDRMFEMRLSTRNFAKFKLDAYEPRRGETA</sequence>
<feature type="transmembrane region" description="Helical" evidence="6">
    <location>
        <begin position="327"/>
        <end position="351"/>
    </location>
</feature>
<keyword evidence="3 6" id="KW-0812">Transmembrane</keyword>
<keyword evidence="4 6" id="KW-1133">Transmembrane helix</keyword>
<dbReference type="PROSITE" id="PS50850">
    <property type="entry name" value="MFS"/>
    <property type="match status" value="1"/>
</dbReference>
<dbReference type="AlphaFoldDB" id="A0A9P9KTF7"/>
<dbReference type="OrthoDB" id="6612291at2759"/>
<proteinExistence type="inferred from homology"/>
<feature type="transmembrane region" description="Helical" evidence="6">
    <location>
        <begin position="112"/>
        <end position="132"/>
    </location>
</feature>
<gene>
    <name evidence="8" type="ORF">B0J15DRAFT_533714</name>
</gene>
<feature type="domain" description="Major facilitator superfamily (MFS) profile" evidence="7">
    <location>
        <begin position="67"/>
        <end position="513"/>
    </location>
</feature>
<dbReference type="PANTHER" id="PTHR48022:SF41">
    <property type="entry name" value="MAJOR FACILITATOR SUPERFAMILY (MFS) PROFILE DOMAIN-CONTAINING PROTEIN"/>
    <property type="match status" value="1"/>
</dbReference>
<protein>
    <submittedName>
        <fullName evidence="8">General substrate transporter</fullName>
    </submittedName>
</protein>
<name>A0A9P9KTF7_FUSSL</name>
<dbReference type="InterPro" id="IPR020846">
    <property type="entry name" value="MFS_dom"/>
</dbReference>